<reference evidence="1" key="1">
    <citation type="journal article" date="2023" name="Antimicrob Resist Infect Control">
        <title>Sanitary installations and wastewater plumbing as reservoir for the long-term circulation and transmission of carbapenemase producing Citrobacter freundii clones in a hospital setting.</title>
        <authorList>
            <person name="Hamerlinck H."/>
            <person name="Aerssens A."/>
            <person name="Boelens J."/>
            <person name="Dehaene A."/>
            <person name="McMahon M."/>
            <person name="Messiaen A.S."/>
            <person name="Vandendriessche S."/>
            <person name="Velghe A."/>
            <person name="Leroux-Roels I."/>
            <person name="Verhasselt B."/>
        </authorList>
    </citation>
    <scope>NUCLEOTIDE SEQUENCE</scope>
    <source>
        <strain evidence="1">UZG-GERCF-220920-Env23</strain>
    </source>
</reference>
<gene>
    <name evidence="1" type="ORF">PEY55_16975</name>
</gene>
<dbReference type="PANTHER" id="PTHR34413:SF1">
    <property type="entry name" value="CYTOPLASMIC PROTEIN"/>
    <property type="match status" value="1"/>
</dbReference>
<dbReference type="AlphaFoldDB" id="A0AAW7LTQ0"/>
<dbReference type="Pfam" id="PF02413">
    <property type="entry name" value="Caudo_TAP"/>
    <property type="match status" value="1"/>
</dbReference>
<dbReference type="Proteomes" id="UP001169985">
    <property type="component" value="Unassembled WGS sequence"/>
</dbReference>
<name>A0AAW7LTQ0_9ENTR</name>
<dbReference type="EMBL" id="JAQIHS010000020">
    <property type="protein sequence ID" value="MDN4369966.1"/>
    <property type="molecule type" value="Genomic_DNA"/>
</dbReference>
<reference evidence="1" key="2">
    <citation type="submission" date="2023-01" db="EMBL/GenBank/DDBJ databases">
        <authorList>
            <person name="Hamerlinck H."/>
            <person name="Aerssens A."/>
            <person name="Boelens J."/>
            <person name="Messiaen A.-S."/>
            <person name="Vandendriessche S."/>
            <person name="Velghe A."/>
            <person name="Verhasselt B."/>
            <person name="Leroux-Roels I."/>
        </authorList>
    </citation>
    <scope>NUCLEOTIDE SEQUENCE</scope>
    <source>
        <strain evidence="1">UZG-GERCF-220920-Env23</strain>
    </source>
</reference>
<dbReference type="InterPro" id="IPR051220">
    <property type="entry name" value="TFA_Chaperone"/>
</dbReference>
<proteinExistence type="predicted"/>
<dbReference type="PANTHER" id="PTHR34413">
    <property type="entry name" value="PROPHAGE TAIL FIBER ASSEMBLY PROTEIN HOMOLOG TFAE-RELATED-RELATED"/>
    <property type="match status" value="1"/>
</dbReference>
<accession>A0AAW7LTQ0</accession>
<organism evidence="1 2">
    <name type="scientific">Citrobacter portucalensis</name>
    <dbReference type="NCBI Taxonomy" id="1639133"/>
    <lineage>
        <taxon>Bacteria</taxon>
        <taxon>Pseudomonadati</taxon>
        <taxon>Pseudomonadota</taxon>
        <taxon>Gammaproteobacteria</taxon>
        <taxon>Enterobacterales</taxon>
        <taxon>Enterobacteriaceae</taxon>
        <taxon>Citrobacter</taxon>
        <taxon>Citrobacter freundii complex</taxon>
    </lineage>
</organism>
<evidence type="ECO:0000313" key="2">
    <source>
        <dbReference type="Proteomes" id="UP001169985"/>
    </source>
</evidence>
<dbReference type="InterPro" id="IPR003458">
    <property type="entry name" value="Phage_T4_Gp38_tail_assem"/>
</dbReference>
<sequence length="145" mass="16059">MKYLWSALHNAFFPKPLLDDYKLAEWDLSDLIEVSADIFTEFSASKVGKVRIVGSDKMPAWADLPPPTHDQLIAAAIAEKLNRIGQANDYMSSKQWPGKAAIGRLKGDELAQYNLWLDYLDALEALDTSSAPDINWPTPPGEPAS</sequence>
<evidence type="ECO:0000313" key="1">
    <source>
        <dbReference type="EMBL" id="MDN4369966.1"/>
    </source>
</evidence>
<protein>
    <submittedName>
        <fullName evidence="1">Tail fiber assembly protein</fullName>
    </submittedName>
</protein>
<comment type="caution">
    <text evidence="1">The sequence shown here is derived from an EMBL/GenBank/DDBJ whole genome shotgun (WGS) entry which is preliminary data.</text>
</comment>